<sequence length="112" mass="12611">MNCIAIEDDNDVKEEEGTPVKKKRYRQKEKKDENSIAVVDILSHELAHFRTTLHPINQSFLQQLFYSYPRDRQCFGDSSCGCTTMGGVDHLLSDAVAALGVGDVGDRRRPRA</sequence>
<organism evidence="2 3">
    <name type="scientific">Eumeta variegata</name>
    <name type="common">Bagworm moth</name>
    <name type="synonym">Eumeta japonica</name>
    <dbReference type="NCBI Taxonomy" id="151549"/>
    <lineage>
        <taxon>Eukaryota</taxon>
        <taxon>Metazoa</taxon>
        <taxon>Ecdysozoa</taxon>
        <taxon>Arthropoda</taxon>
        <taxon>Hexapoda</taxon>
        <taxon>Insecta</taxon>
        <taxon>Pterygota</taxon>
        <taxon>Neoptera</taxon>
        <taxon>Endopterygota</taxon>
        <taxon>Lepidoptera</taxon>
        <taxon>Glossata</taxon>
        <taxon>Ditrysia</taxon>
        <taxon>Tineoidea</taxon>
        <taxon>Psychidae</taxon>
        <taxon>Oiketicinae</taxon>
        <taxon>Eumeta</taxon>
    </lineage>
</organism>
<comment type="caution">
    <text evidence="2">The sequence shown here is derived from an EMBL/GenBank/DDBJ whole genome shotgun (WGS) entry which is preliminary data.</text>
</comment>
<accession>A0A4C1ZX43</accession>
<feature type="region of interest" description="Disordered" evidence="1">
    <location>
        <begin position="7"/>
        <end position="29"/>
    </location>
</feature>
<dbReference type="AlphaFoldDB" id="A0A4C1ZX43"/>
<gene>
    <name evidence="2" type="ORF">EVAR_24957_1</name>
</gene>
<name>A0A4C1ZX43_EUMVA</name>
<evidence type="ECO:0000256" key="1">
    <source>
        <dbReference type="SAM" id="MobiDB-lite"/>
    </source>
</evidence>
<reference evidence="2 3" key="1">
    <citation type="journal article" date="2019" name="Commun. Biol.">
        <title>The bagworm genome reveals a unique fibroin gene that provides high tensile strength.</title>
        <authorList>
            <person name="Kono N."/>
            <person name="Nakamura H."/>
            <person name="Ohtoshi R."/>
            <person name="Tomita M."/>
            <person name="Numata K."/>
            <person name="Arakawa K."/>
        </authorList>
    </citation>
    <scope>NUCLEOTIDE SEQUENCE [LARGE SCALE GENOMIC DNA]</scope>
</reference>
<dbReference type="EMBL" id="BGZK01002258">
    <property type="protein sequence ID" value="GBP92288.1"/>
    <property type="molecule type" value="Genomic_DNA"/>
</dbReference>
<keyword evidence="3" id="KW-1185">Reference proteome</keyword>
<evidence type="ECO:0000313" key="3">
    <source>
        <dbReference type="Proteomes" id="UP000299102"/>
    </source>
</evidence>
<protein>
    <submittedName>
        <fullName evidence="2">Uncharacterized protein</fullName>
    </submittedName>
</protein>
<evidence type="ECO:0000313" key="2">
    <source>
        <dbReference type="EMBL" id="GBP92288.1"/>
    </source>
</evidence>
<proteinExistence type="predicted"/>
<dbReference type="Proteomes" id="UP000299102">
    <property type="component" value="Unassembled WGS sequence"/>
</dbReference>